<dbReference type="InterPro" id="IPR002156">
    <property type="entry name" value="RNaseH_domain"/>
</dbReference>
<reference evidence="3" key="1">
    <citation type="journal article" date="2012" name="Nature">
        <title>A physical, genetic and functional sequence assembly of the barley genome.</title>
        <authorList>
            <consortium name="The International Barley Genome Sequencing Consortium"/>
            <person name="Mayer K.F."/>
            <person name="Waugh R."/>
            <person name="Brown J.W."/>
            <person name="Schulman A."/>
            <person name="Langridge P."/>
            <person name="Platzer M."/>
            <person name="Fincher G.B."/>
            <person name="Muehlbauer G.J."/>
            <person name="Sato K."/>
            <person name="Close T.J."/>
            <person name="Wise R.P."/>
            <person name="Stein N."/>
        </authorList>
    </citation>
    <scope>NUCLEOTIDE SEQUENCE [LARGE SCALE GENOMIC DNA]</scope>
    <source>
        <strain evidence="3">cv. Morex</strain>
    </source>
</reference>
<dbReference type="SMR" id="A0A8I6YNN2"/>
<proteinExistence type="predicted"/>
<sequence>MALRCSSPPLIRPTLPTMDSHRGGVVAAVCRDHDGHYLSLSATVFPFTNKLQIFETYACREALALAENIAVQDICVASDCQGVVNDISKGT</sequence>
<keyword evidence="3" id="KW-1185">Reference proteome</keyword>
<dbReference type="GO" id="GO:0004523">
    <property type="term" value="F:RNA-DNA hybrid ribonuclease activity"/>
    <property type="evidence" value="ECO:0007669"/>
    <property type="project" value="InterPro"/>
</dbReference>
<evidence type="ECO:0000313" key="2">
    <source>
        <dbReference type="EnsemblPlants" id="HORVU.MOREX.r3.6HG0626540.1.CDS1"/>
    </source>
</evidence>
<feature type="domain" description="RNase H type-1" evidence="1">
    <location>
        <begin position="23"/>
        <end position="89"/>
    </location>
</feature>
<dbReference type="Gramene" id="HORVU.MOREX.r3.6HG0626540.1">
    <property type="protein sequence ID" value="HORVU.MOREX.r3.6HG0626540.1.CDS1"/>
    <property type="gene ID" value="HORVU.MOREX.r3.6HG0626540"/>
</dbReference>
<dbReference type="Gramene" id="HORVU.MOREX.r2.6HG0519900.1">
    <property type="protein sequence ID" value="HORVU.MOREX.r2.6HG0519900.1.CDS.1"/>
    <property type="gene ID" value="HORVU.MOREX.r2.6HG0519900"/>
</dbReference>
<reference evidence="2" key="2">
    <citation type="submission" date="2020-10" db="EMBL/GenBank/DDBJ databases">
        <authorList>
            <person name="Scholz U."/>
            <person name="Mascher M."/>
            <person name="Fiebig A."/>
        </authorList>
    </citation>
    <scope>NUCLEOTIDE SEQUENCE [LARGE SCALE GENOMIC DNA]</scope>
    <source>
        <strain evidence="2">cv. Morex</strain>
    </source>
</reference>
<accession>A0A8I6YNN2</accession>
<protein>
    <recommendedName>
        <fullName evidence="1">RNase H type-1 domain-containing protein</fullName>
    </recommendedName>
</protein>
<dbReference type="EnsemblPlants" id="HORVU.MOREX.r3.6HG0626540.1">
    <property type="protein sequence ID" value="HORVU.MOREX.r3.6HG0626540.1.CDS1"/>
    <property type="gene ID" value="HORVU.MOREX.r3.6HG0626540"/>
</dbReference>
<organism evidence="2 3">
    <name type="scientific">Hordeum vulgare subsp. vulgare</name>
    <name type="common">Domesticated barley</name>
    <dbReference type="NCBI Taxonomy" id="112509"/>
    <lineage>
        <taxon>Eukaryota</taxon>
        <taxon>Viridiplantae</taxon>
        <taxon>Streptophyta</taxon>
        <taxon>Embryophyta</taxon>
        <taxon>Tracheophyta</taxon>
        <taxon>Spermatophyta</taxon>
        <taxon>Magnoliopsida</taxon>
        <taxon>Liliopsida</taxon>
        <taxon>Poales</taxon>
        <taxon>Poaceae</taxon>
        <taxon>BOP clade</taxon>
        <taxon>Pooideae</taxon>
        <taxon>Triticodae</taxon>
        <taxon>Triticeae</taxon>
        <taxon>Hordeinae</taxon>
        <taxon>Hordeum</taxon>
    </lineage>
</organism>
<dbReference type="Gene3D" id="3.30.420.10">
    <property type="entry name" value="Ribonuclease H-like superfamily/Ribonuclease H"/>
    <property type="match status" value="1"/>
</dbReference>
<dbReference type="AlphaFoldDB" id="A0A8I6YNN2"/>
<evidence type="ECO:0000313" key="3">
    <source>
        <dbReference type="Proteomes" id="UP000011116"/>
    </source>
</evidence>
<reference evidence="2" key="3">
    <citation type="submission" date="2022-01" db="UniProtKB">
        <authorList>
            <consortium name="EnsemblPlants"/>
        </authorList>
    </citation>
    <scope>IDENTIFICATION</scope>
    <source>
        <strain evidence="2">subsp. vulgare</strain>
    </source>
</reference>
<dbReference type="Proteomes" id="UP000011116">
    <property type="component" value="Chromosome 6H"/>
</dbReference>
<evidence type="ECO:0000259" key="1">
    <source>
        <dbReference type="Pfam" id="PF13456"/>
    </source>
</evidence>
<dbReference type="InterPro" id="IPR036397">
    <property type="entry name" value="RNaseH_sf"/>
</dbReference>
<dbReference type="GO" id="GO:0003676">
    <property type="term" value="F:nucleic acid binding"/>
    <property type="evidence" value="ECO:0007669"/>
    <property type="project" value="InterPro"/>
</dbReference>
<name>A0A8I6YNN2_HORVV</name>
<dbReference type="Pfam" id="PF13456">
    <property type="entry name" value="RVT_3"/>
    <property type="match status" value="1"/>
</dbReference>